<evidence type="ECO:0000259" key="3">
    <source>
        <dbReference type="Pfam" id="PF01494"/>
    </source>
</evidence>
<dbReference type="InterPro" id="IPR050493">
    <property type="entry name" value="FAD-dep_Monooxygenase_BioMet"/>
</dbReference>
<dbReference type="AlphaFoldDB" id="A0A3A1YMX2"/>
<dbReference type="InterPro" id="IPR002938">
    <property type="entry name" value="FAD-bd"/>
</dbReference>
<dbReference type="Gene3D" id="3.30.9.30">
    <property type="match status" value="1"/>
</dbReference>
<dbReference type="OrthoDB" id="9147239at2"/>
<sequence length="415" mass="46311">MKVIIAGAGIGGLTLALMLHQRGIECELYESVPELKPLGVGINLLPHAANEMDQLGLLDTLAGNAVQTSALHYYNKFGQSIWQEPRGMAAGYPVPQLSIHRGRLQMLLAQAVEERLGAGCIHTGMTFTELTQDDQGVTATFIERQTGEHHNVRGDILVGADGIHSAVRKFFYPANDEFQFSGRILWRAVSYTQPFLDGRTMFMAGYQDEKFVAYPILDPNTPEGLCAVNWIAELTVGEQPSSTDWNRKVDQSVFRGPFQSWKWDWIDIPALIDQAAAVYEFPLVDKNPLPRWSFQRTTLMGDAAHPLYPIGSNGSAQAILDARCLADHLRNAKDRPGARLEHVLKEYEADRLPPTTGIILRNRLNGPEQVMQMAHERAPNGFNHIHDVVSYEELEAVSLRYKRLAGFDPKALKRS</sequence>
<dbReference type="Proteomes" id="UP000266206">
    <property type="component" value="Unassembled WGS sequence"/>
</dbReference>
<dbReference type="PRINTS" id="PR00420">
    <property type="entry name" value="RNGMNOXGNASE"/>
</dbReference>
<dbReference type="GO" id="GO:0071949">
    <property type="term" value="F:FAD binding"/>
    <property type="evidence" value="ECO:0007669"/>
    <property type="project" value="InterPro"/>
</dbReference>
<dbReference type="Pfam" id="PF01494">
    <property type="entry name" value="FAD_binding_3"/>
    <property type="match status" value="1"/>
</dbReference>
<dbReference type="NCBIfam" id="NF005720">
    <property type="entry name" value="PRK07538.1"/>
    <property type="match status" value="1"/>
</dbReference>
<evidence type="ECO:0000256" key="1">
    <source>
        <dbReference type="ARBA" id="ARBA00023002"/>
    </source>
</evidence>
<dbReference type="SUPFAM" id="SSF54373">
    <property type="entry name" value="FAD-linked reductases, C-terminal domain"/>
    <property type="match status" value="1"/>
</dbReference>
<accession>A0A3A1YMX2</accession>
<comment type="caution">
    <text evidence="4">The sequence shown here is derived from an EMBL/GenBank/DDBJ whole genome shotgun (WGS) entry which is preliminary data.</text>
</comment>
<dbReference type="EMBL" id="NQYH01000014">
    <property type="protein sequence ID" value="RIY39623.1"/>
    <property type="molecule type" value="Genomic_DNA"/>
</dbReference>
<name>A0A3A1YMX2_9BURK</name>
<dbReference type="PANTHER" id="PTHR13789:SF268">
    <property type="entry name" value="5-METHYLPHENAZINE-1-CARBOXYLATE 1-MONOOXYGENASE"/>
    <property type="match status" value="1"/>
</dbReference>
<dbReference type="Gene3D" id="3.50.50.60">
    <property type="entry name" value="FAD/NAD(P)-binding domain"/>
    <property type="match status" value="1"/>
</dbReference>
<dbReference type="PANTHER" id="PTHR13789">
    <property type="entry name" value="MONOOXYGENASE"/>
    <property type="match status" value="1"/>
</dbReference>
<organism evidence="4 5">
    <name type="scientific">Neopusillimonas maritima</name>
    <dbReference type="NCBI Taxonomy" id="2026239"/>
    <lineage>
        <taxon>Bacteria</taxon>
        <taxon>Pseudomonadati</taxon>
        <taxon>Pseudomonadota</taxon>
        <taxon>Betaproteobacteria</taxon>
        <taxon>Burkholderiales</taxon>
        <taxon>Alcaligenaceae</taxon>
        <taxon>Neopusillimonas</taxon>
    </lineage>
</organism>
<keyword evidence="2" id="KW-0503">Monooxygenase</keyword>
<protein>
    <submittedName>
        <fullName evidence="4">Flavin-dependent oxidoreductase</fullName>
    </submittedName>
</protein>
<gene>
    <name evidence="4" type="ORF">CJP73_13495</name>
</gene>
<keyword evidence="1" id="KW-0560">Oxidoreductase</keyword>
<evidence type="ECO:0000256" key="2">
    <source>
        <dbReference type="ARBA" id="ARBA00023033"/>
    </source>
</evidence>
<feature type="domain" description="FAD-binding" evidence="3">
    <location>
        <begin position="2"/>
        <end position="354"/>
    </location>
</feature>
<evidence type="ECO:0000313" key="5">
    <source>
        <dbReference type="Proteomes" id="UP000266206"/>
    </source>
</evidence>
<dbReference type="GO" id="GO:0004497">
    <property type="term" value="F:monooxygenase activity"/>
    <property type="evidence" value="ECO:0007669"/>
    <property type="project" value="UniProtKB-KW"/>
</dbReference>
<dbReference type="RefSeq" id="WP_114420703.1">
    <property type="nucleotide sequence ID" value="NZ_NQYH01000014.1"/>
</dbReference>
<dbReference type="SUPFAM" id="SSF51905">
    <property type="entry name" value="FAD/NAD(P)-binding domain"/>
    <property type="match status" value="1"/>
</dbReference>
<proteinExistence type="predicted"/>
<evidence type="ECO:0000313" key="4">
    <source>
        <dbReference type="EMBL" id="RIY39623.1"/>
    </source>
</evidence>
<dbReference type="InterPro" id="IPR036188">
    <property type="entry name" value="FAD/NAD-bd_sf"/>
</dbReference>
<reference evidence="4 5" key="1">
    <citation type="submission" date="2017-08" db="EMBL/GenBank/DDBJ databases">
        <title>Pusillimonas indicus sp. nov., a member of the family Alcaligenaceae isolated from surface seawater.</title>
        <authorList>
            <person name="Li J."/>
        </authorList>
    </citation>
    <scope>NUCLEOTIDE SEQUENCE [LARGE SCALE GENOMIC DNA]</scope>
    <source>
        <strain evidence="4 5">L52-1-41</strain>
    </source>
</reference>